<name>A0ABZ2BJF7_9HYPH</name>
<dbReference type="EMBL" id="CP133150">
    <property type="protein sequence ID" value="WVT06370.1"/>
    <property type="molecule type" value="Genomic_DNA"/>
</dbReference>
<dbReference type="Proteomes" id="UP001432360">
    <property type="component" value="Plasmid pSchITTGS70b"/>
</dbReference>
<dbReference type="GO" id="GO:0016829">
    <property type="term" value="F:lyase activity"/>
    <property type="evidence" value="ECO:0007669"/>
    <property type="project" value="UniProtKB-KW"/>
</dbReference>
<dbReference type="Pfam" id="PF06754">
    <property type="entry name" value="PhnG"/>
    <property type="match status" value="1"/>
</dbReference>
<protein>
    <submittedName>
        <fullName evidence="1">Phosphonate C-P lyase system protein PhnG</fullName>
    </submittedName>
</protein>
<gene>
    <name evidence="1" type="primary">phnG</name>
    <name evidence="1" type="ORF">RB548_22620</name>
</gene>
<accession>A0ABZ2BJF7</accession>
<keyword evidence="1" id="KW-0456">Lyase</keyword>
<dbReference type="InterPro" id="IPR009609">
    <property type="entry name" value="Phosphonate_metab_PhnG"/>
</dbReference>
<organism evidence="1 2">
    <name type="scientific">Sinorhizobium chiapasense</name>
    <dbReference type="NCBI Taxonomy" id="501572"/>
    <lineage>
        <taxon>Bacteria</taxon>
        <taxon>Pseudomonadati</taxon>
        <taxon>Pseudomonadota</taxon>
        <taxon>Alphaproteobacteria</taxon>
        <taxon>Hyphomicrobiales</taxon>
        <taxon>Rhizobiaceae</taxon>
        <taxon>Sinorhizobium/Ensifer group</taxon>
        <taxon>Sinorhizobium</taxon>
    </lineage>
</organism>
<proteinExistence type="predicted"/>
<reference evidence="1" key="1">
    <citation type="submission" date="2023-08" db="EMBL/GenBank/DDBJ databases">
        <title>Complete genome sequence of Sinorhizobium chiapanecum ITTG S70 isolated from Acaciella angustissima nodules in Chiapas-Mexico.</title>
        <authorList>
            <person name="Rincon-Rosales R."/>
            <person name="Rogel M.A."/>
            <person name="Rincon-Medina C.I."/>
            <person name="Guerrero G."/>
            <person name="Manzano-Gomez L.A."/>
            <person name="Lopez-Lopez A."/>
            <person name="Rincon Molina F.A."/>
            <person name="Martinez-Romero E."/>
        </authorList>
    </citation>
    <scope>NUCLEOTIDE SEQUENCE</scope>
    <source>
        <strain evidence="1">ITTG S70</strain>
        <plasmid evidence="1">pSchITTGS70b</plasmid>
    </source>
</reference>
<evidence type="ECO:0000313" key="1">
    <source>
        <dbReference type="EMBL" id="WVT06370.1"/>
    </source>
</evidence>
<evidence type="ECO:0000313" key="2">
    <source>
        <dbReference type="Proteomes" id="UP001432360"/>
    </source>
</evidence>
<keyword evidence="2" id="KW-1185">Reference proteome</keyword>
<dbReference type="NCBIfam" id="TIGR03293">
    <property type="entry name" value="PhnG_redo"/>
    <property type="match status" value="1"/>
</dbReference>
<keyword evidence="1" id="KW-0614">Plasmid</keyword>
<dbReference type="RefSeq" id="WP_331375434.1">
    <property type="nucleotide sequence ID" value="NZ_CP133150.1"/>
</dbReference>
<sequence length="154" mass="16686">MQAEPAAVAQRCDWLGVLSRSVGSELEALATEVVSGATFGWLRTPHVGLVMVRGRAGGTGNVFNLGEMTVTRASVQLDDGTVGHGYVQGRDKRQAELAAIIDALLQQQVRHDEIMAKVVEPLRQKAEARRVEKSRKAASTKVDFFTMVRGEDPA</sequence>
<geneLocation type="plasmid" evidence="1 2">
    <name>pSchITTGS70b</name>
</geneLocation>